<reference evidence="8 9" key="1">
    <citation type="submission" date="2020-07" db="EMBL/GenBank/DDBJ databases">
        <title>Genomic Encyclopedia of Type Strains, Phase IV (KMG-V): Genome sequencing to study the core and pangenomes of soil and plant-associated prokaryotes.</title>
        <authorList>
            <person name="Whitman W."/>
        </authorList>
    </citation>
    <scope>NUCLEOTIDE SEQUENCE [LARGE SCALE GENOMIC DNA]</scope>
    <source>
        <strain evidence="8 9">C9</strain>
    </source>
</reference>
<dbReference type="GO" id="GO:0005886">
    <property type="term" value="C:plasma membrane"/>
    <property type="evidence" value="ECO:0007669"/>
    <property type="project" value="UniProtKB-SubCell"/>
</dbReference>
<dbReference type="AlphaFoldDB" id="A0A7J9PCQ7"/>
<keyword evidence="5 7" id="KW-1133">Transmembrane helix</keyword>
<evidence type="ECO:0000256" key="7">
    <source>
        <dbReference type="SAM" id="Phobius"/>
    </source>
</evidence>
<evidence type="ECO:0000256" key="2">
    <source>
        <dbReference type="ARBA" id="ARBA00007430"/>
    </source>
</evidence>
<keyword evidence="3" id="KW-1003">Cell membrane</keyword>
<feature type="transmembrane region" description="Helical" evidence="7">
    <location>
        <begin position="448"/>
        <end position="466"/>
    </location>
</feature>
<organism evidence="8 9">
    <name type="scientific">Methanococcus maripaludis</name>
    <name type="common">Methanococcus deltae</name>
    <dbReference type="NCBI Taxonomy" id="39152"/>
    <lineage>
        <taxon>Archaea</taxon>
        <taxon>Methanobacteriati</taxon>
        <taxon>Methanobacteriota</taxon>
        <taxon>Methanomada group</taxon>
        <taxon>Methanococci</taxon>
        <taxon>Methanococcales</taxon>
        <taxon>Methanococcaceae</taxon>
        <taxon>Methanococcus</taxon>
    </lineage>
</organism>
<dbReference type="Proteomes" id="UP000568063">
    <property type="component" value="Unassembled WGS sequence"/>
</dbReference>
<evidence type="ECO:0000256" key="3">
    <source>
        <dbReference type="ARBA" id="ARBA00022475"/>
    </source>
</evidence>
<feature type="transmembrane region" description="Helical" evidence="7">
    <location>
        <begin position="420"/>
        <end position="441"/>
    </location>
</feature>
<feature type="transmembrane region" description="Helical" evidence="7">
    <location>
        <begin position="151"/>
        <end position="168"/>
    </location>
</feature>
<sequence>MEEKTNLKKKTISGLFWSFANVVANQGIQFIIQIFLARLLLPSDFGIIGMITVFIAVSQSIVDSGFSNALIREKNSTQEDYSTVFYFNLVMSLFLYILLYVLAVPISDFFNEPKIVSILRVLSLVIIINSFGLIQRTILTKQINFKIQTKISVISSILSGIVAVFFAYSGFGIWSLVIGTLGLNFIQSLLLCLSNRWIPSLTFSMDSFKRLFGFGSKLLVSGLIDTIYKNIYYVIIGRFFSASELGYYTNAQKFRDGVSQSLTISIQKVSYPVLSSISDNEELLRSMYQKIIKNTVFVTFPLMTGLLVIADPLIPLLFGEKWVPSIPYFQVLCLSGMLYPLHAINLNMLQVKGRSDLFLHLEIIKKIIGLTSIFLVLFFKLGIMGLLWALVVVSVISYFMNSYYSGKLIKYSSSMQIRDIFPVFLISVVTGALVFMFGIVVDNRVIDIFIKLAIFGLIYIILSRFFKIQGLNDIKELTSFIKKH</sequence>
<dbReference type="Pfam" id="PF13440">
    <property type="entry name" value="Polysacc_synt_3"/>
    <property type="match status" value="1"/>
</dbReference>
<evidence type="ECO:0000313" key="8">
    <source>
        <dbReference type="EMBL" id="MBA2860457.1"/>
    </source>
</evidence>
<accession>A0A7J9PCQ7</accession>
<proteinExistence type="inferred from homology"/>
<gene>
    <name evidence="8" type="ORF">HNP91_001272</name>
</gene>
<protein>
    <submittedName>
        <fullName evidence="8">O-antigen/teichoic acid export membrane protein</fullName>
    </submittedName>
</protein>
<feature type="transmembrane region" description="Helical" evidence="7">
    <location>
        <begin position="295"/>
        <end position="314"/>
    </location>
</feature>
<comment type="similarity">
    <text evidence="2">Belongs to the polysaccharide synthase family.</text>
</comment>
<dbReference type="RefSeq" id="WP_181521777.1">
    <property type="nucleotide sequence ID" value="NZ_JACDUM010000002.1"/>
</dbReference>
<feature type="transmembrane region" description="Helical" evidence="7">
    <location>
        <begin position="326"/>
        <end position="346"/>
    </location>
</feature>
<keyword evidence="6 7" id="KW-0472">Membrane</keyword>
<feature type="transmembrane region" description="Helical" evidence="7">
    <location>
        <begin position="12"/>
        <end position="35"/>
    </location>
</feature>
<comment type="subcellular location">
    <subcellularLocation>
        <location evidence="1">Cell membrane</location>
        <topology evidence="1">Multi-pass membrane protein</topology>
    </subcellularLocation>
</comment>
<dbReference type="CDD" id="cd13127">
    <property type="entry name" value="MATE_tuaB_like"/>
    <property type="match status" value="1"/>
</dbReference>
<comment type="caution">
    <text evidence="8">The sequence shown here is derived from an EMBL/GenBank/DDBJ whole genome shotgun (WGS) entry which is preliminary data.</text>
</comment>
<keyword evidence="4 7" id="KW-0812">Transmembrane</keyword>
<dbReference type="PANTHER" id="PTHR30250">
    <property type="entry name" value="PST FAMILY PREDICTED COLANIC ACID TRANSPORTER"/>
    <property type="match status" value="1"/>
</dbReference>
<dbReference type="EMBL" id="JACDUM010000002">
    <property type="protein sequence ID" value="MBA2860457.1"/>
    <property type="molecule type" value="Genomic_DNA"/>
</dbReference>
<evidence type="ECO:0000256" key="6">
    <source>
        <dbReference type="ARBA" id="ARBA00023136"/>
    </source>
</evidence>
<dbReference type="PANTHER" id="PTHR30250:SF10">
    <property type="entry name" value="LIPOPOLYSACCHARIDE BIOSYNTHESIS PROTEIN WZXC"/>
    <property type="match status" value="1"/>
</dbReference>
<evidence type="ECO:0000313" key="9">
    <source>
        <dbReference type="Proteomes" id="UP000568063"/>
    </source>
</evidence>
<feature type="transmembrane region" description="Helical" evidence="7">
    <location>
        <begin position="115"/>
        <end position="139"/>
    </location>
</feature>
<dbReference type="InterPro" id="IPR050833">
    <property type="entry name" value="Poly_Biosynth_Transport"/>
</dbReference>
<feature type="transmembrane region" description="Helical" evidence="7">
    <location>
        <begin position="47"/>
        <end position="71"/>
    </location>
</feature>
<name>A0A7J9PCQ7_METMI</name>
<evidence type="ECO:0000256" key="1">
    <source>
        <dbReference type="ARBA" id="ARBA00004651"/>
    </source>
</evidence>
<feature type="transmembrane region" description="Helical" evidence="7">
    <location>
        <begin position="367"/>
        <end position="400"/>
    </location>
</feature>
<feature type="transmembrane region" description="Helical" evidence="7">
    <location>
        <begin position="83"/>
        <end position="103"/>
    </location>
</feature>
<evidence type="ECO:0000256" key="5">
    <source>
        <dbReference type="ARBA" id="ARBA00022989"/>
    </source>
</evidence>
<evidence type="ECO:0000256" key="4">
    <source>
        <dbReference type="ARBA" id="ARBA00022692"/>
    </source>
</evidence>